<sequence>MANTNSKFKAETVVSNEMFNPVAVDQGTENTEFEDNDNFLTGTSGVATLGKLAGMSFGIYDLLGSPSTRRNYRKFFGDYVQLSGTWSGNAGSLIVNGAGGSAISELYNNELILFPGGVVRKVKTIASSNQLTIPNELPNNYSNVILYRIPTLSERLKIIEDMIESSKVPLGGLTEDPLDQLDPTRYKLINSQTISRTTYATLWTLLSRSVTSITPSTDRISSAAHGCVEGQLVKFNFTGGGITALTKYYVRNPTANDFQISATETGTIIDLTSSQSGTMLINAEWGFGDGSTTFNVPDRKGLFARYAGVHGTRAKAAGGNYNGGAVGYEGQDMFQGFLIQAISNGGSAVMPGGSIGTGNPLYPLNDGTNGTPRTGNETNPAFISIKCKVRVA</sequence>
<proteinExistence type="predicted"/>
<name>M6V6L8_9LEPT</name>
<dbReference type="AlphaFoldDB" id="M6V6L8"/>
<dbReference type="EMBL" id="MF974398">
    <property type="protein sequence ID" value="AVH81547.1"/>
    <property type="molecule type" value="Genomic_DNA"/>
</dbReference>
<organism evidence="1">
    <name type="scientific">Leptospira mayottensis 200901116</name>
    <dbReference type="NCBI Taxonomy" id="1192864"/>
    <lineage>
        <taxon>Bacteria</taxon>
        <taxon>Pseudomonadati</taxon>
        <taxon>Spirochaetota</taxon>
        <taxon>Spirochaetia</taxon>
        <taxon>Leptospirales</taxon>
        <taxon>Leptospiraceae</taxon>
        <taxon>Leptospira</taxon>
    </lineage>
</organism>
<protein>
    <recommendedName>
        <fullName evidence="2">Phage tail protein</fullName>
    </recommendedName>
</protein>
<evidence type="ECO:0008006" key="2">
    <source>
        <dbReference type="Google" id="ProtNLM"/>
    </source>
</evidence>
<geneLocation type="plasmid" evidence="1">
    <name>p2_L200901116</name>
</geneLocation>
<evidence type="ECO:0000313" key="1">
    <source>
        <dbReference type="EMBL" id="AVH81547.1"/>
    </source>
</evidence>
<dbReference type="RefSeq" id="WP_002745905.1">
    <property type="nucleotide sequence ID" value="NZ_MF974398.1"/>
</dbReference>
<dbReference type="SUPFAM" id="SSF88874">
    <property type="entry name" value="Receptor-binding domain of short tail fibre protein gp12"/>
    <property type="match status" value="1"/>
</dbReference>
<reference evidence="1" key="1">
    <citation type="journal article" date="2018" name="Sci. Rep.">
        <title>Characterization of LE3 and LE4, the only lytic phages known to infect the spirochete Leptospira.</title>
        <authorList>
            <person name="Schiettekatte O."/>
            <person name="Vincent A.T."/>
            <person name="Malosse C."/>
            <person name="Lechat P."/>
            <person name="Chamot-Rooke J."/>
            <person name="Veyrier F.J."/>
            <person name="Picardeau M."/>
            <person name="Bourhy P."/>
        </authorList>
    </citation>
    <scope>NUCLEOTIDE SEQUENCE</scope>
    <source>
        <plasmid evidence="1">p2_L200901116</plasmid>
    </source>
</reference>
<keyword evidence="1" id="KW-0614">Plasmid</keyword>
<accession>M6V6L8</accession>